<dbReference type="PIRSF" id="PIRSF033328">
    <property type="entry name" value="Phest_Mll4975"/>
    <property type="match status" value="1"/>
</dbReference>
<evidence type="ECO:0008006" key="3">
    <source>
        <dbReference type="Google" id="ProtNLM"/>
    </source>
</evidence>
<evidence type="ECO:0000313" key="2">
    <source>
        <dbReference type="Proteomes" id="UP000646579"/>
    </source>
</evidence>
<organism evidence="1 2">
    <name type="scientific">Devosia pacifica</name>
    <dbReference type="NCBI Taxonomy" id="1335967"/>
    <lineage>
        <taxon>Bacteria</taxon>
        <taxon>Pseudomonadati</taxon>
        <taxon>Pseudomonadota</taxon>
        <taxon>Alphaproteobacteria</taxon>
        <taxon>Hyphomicrobiales</taxon>
        <taxon>Devosiaceae</taxon>
        <taxon>Devosia</taxon>
    </lineage>
</organism>
<dbReference type="RefSeq" id="WP_189424840.1">
    <property type="nucleotide sequence ID" value="NZ_BMZE01000002.1"/>
</dbReference>
<protein>
    <recommendedName>
        <fullName evidence="3">Phosphonate metabolism protein</fullName>
    </recommendedName>
</protein>
<reference evidence="1" key="1">
    <citation type="journal article" date="2014" name="Int. J. Syst. Evol. Microbiol.">
        <title>Complete genome sequence of Corynebacterium casei LMG S-19264T (=DSM 44701T), isolated from a smear-ripened cheese.</title>
        <authorList>
            <consortium name="US DOE Joint Genome Institute (JGI-PGF)"/>
            <person name="Walter F."/>
            <person name="Albersmeier A."/>
            <person name="Kalinowski J."/>
            <person name="Ruckert C."/>
        </authorList>
    </citation>
    <scope>NUCLEOTIDE SEQUENCE</scope>
    <source>
        <strain evidence="1">KCTC 32437</strain>
    </source>
</reference>
<dbReference type="Proteomes" id="UP000646579">
    <property type="component" value="Unassembled WGS sequence"/>
</dbReference>
<dbReference type="Pfam" id="PF06299">
    <property type="entry name" value="DUF1045"/>
    <property type="match status" value="1"/>
</dbReference>
<evidence type="ECO:0000313" key="1">
    <source>
        <dbReference type="EMBL" id="GHA20606.1"/>
    </source>
</evidence>
<proteinExistence type="predicted"/>
<gene>
    <name evidence="1" type="ORF">GCM10007989_14650</name>
</gene>
<keyword evidence="2" id="KW-1185">Reference proteome</keyword>
<name>A0A918S2E8_9HYPH</name>
<dbReference type="EMBL" id="BMZE01000002">
    <property type="protein sequence ID" value="GHA20606.1"/>
    <property type="molecule type" value="Genomic_DNA"/>
</dbReference>
<accession>A0A918S2E8</accession>
<sequence>MAERYAIYYAPPATGALWERASQWLGRDAETGETFEGPVAGMERDRLLNFTGSPNRYGFHATLRSPVSLKPGFGRDEFDAVTSDIASAYRPLHLGPMKIAEFDGFLALVPVEAPAELENFAQACVEAVEPLRAPLTERELGRRLANPLDERQRELLDRYGYPYVAEQFFFHMTLTDQLDAEALPEIREVAEAWFAPVLDDLTLGSISVFVEPKPAQEFRRARDFALTGSAQ</sequence>
<dbReference type="InterPro" id="IPR009389">
    <property type="entry name" value="DUF1045"/>
</dbReference>
<dbReference type="AlphaFoldDB" id="A0A918S2E8"/>
<reference evidence="1" key="2">
    <citation type="submission" date="2020-09" db="EMBL/GenBank/DDBJ databases">
        <authorList>
            <person name="Sun Q."/>
            <person name="Kim S."/>
        </authorList>
    </citation>
    <scope>NUCLEOTIDE SEQUENCE</scope>
    <source>
        <strain evidence="1">KCTC 32437</strain>
    </source>
</reference>
<comment type="caution">
    <text evidence="1">The sequence shown here is derived from an EMBL/GenBank/DDBJ whole genome shotgun (WGS) entry which is preliminary data.</text>
</comment>